<proteinExistence type="inferred from homology"/>
<dbReference type="PANTHER" id="PTHR43776">
    <property type="entry name" value="TRANSPORT ATP-BINDING PROTEIN"/>
    <property type="match status" value="1"/>
</dbReference>
<dbReference type="InterPro" id="IPR003593">
    <property type="entry name" value="AAA+_ATPase"/>
</dbReference>
<protein>
    <submittedName>
        <fullName evidence="6">Putative ABC transporter ATP-binding protein</fullName>
    </submittedName>
</protein>
<feature type="domain" description="ABC transporter" evidence="5">
    <location>
        <begin position="3"/>
        <end position="221"/>
    </location>
</feature>
<dbReference type="AlphaFoldDB" id="K6XF46"/>
<evidence type="ECO:0000256" key="2">
    <source>
        <dbReference type="ARBA" id="ARBA00022448"/>
    </source>
</evidence>
<dbReference type="PANTHER" id="PTHR43776:SF7">
    <property type="entry name" value="D,D-DIPEPTIDE TRANSPORT ATP-BINDING PROTEIN DDPF-RELATED"/>
    <property type="match status" value="1"/>
</dbReference>
<evidence type="ECO:0000256" key="1">
    <source>
        <dbReference type="ARBA" id="ARBA00005417"/>
    </source>
</evidence>
<dbReference type="SMART" id="SM00382">
    <property type="entry name" value="AAA"/>
    <property type="match status" value="1"/>
</dbReference>
<dbReference type="Gene3D" id="3.40.50.300">
    <property type="entry name" value="P-loop containing nucleotide triphosphate hydrolases"/>
    <property type="match status" value="1"/>
</dbReference>
<evidence type="ECO:0000256" key="3">
    <source>
        <dbReference type="ARBA" id="ARBA00022741"/>
    </source>
</evidence>
<gene>
    <name evidence="6" type="ORF">KILIM_069_00120</name>
</gene>
<dbReference type="InterPro" id="IPR050319">
    <property type="entry name" value="ABC_transp_ATP-bind"/>
</dbReference>
<comment type="similarity">
    <text evidence="1">Belongs to the ABC transporter superfamily.</text>
</comment>
<reference evidence="6 7" key="1">
    <citation type="submission" date="2012-08" db="EMBL/GenBank/DDBJ databases">
        <title>Whole genome shotgun sequence of Kineosphaera limosa NBRC 100340.</title>
        <authorList>
            <person name="Yoshida I."/>
            <person name="Isaki S."/>
            <person name="Hosoyama A."/>
            <person name="Tsuchikane K."/>
            <person name="Katsumata H."/>
            <person name="Ando Y."/>
            <person name="Ohji S."/>
            <person name="Hamada M."/>
            <person name="Tamura T."/>
            <person name="Yamazoe A."/>
            <person name="Yamazaki S."/>
            <person name="Fujita N."/>
        </authorList>
    </citation>
    <scope>NUCLEOTIDE SEQUENCE [LARGE SCALE GENOMIC DNA]</scope>
    <source>
        <strain evidence="6 7">NBRC 100340</strain>
    </source>
</reference>
<evidence type="ECO:0000259" key="5">
    <source>
        <dbReference type="PROSITE" id="PS50893"/>
    </source>
</evidence>
<comment type="caution">
    <text evidence="6">The sequence shown here is derived from an EMBL/GenBank/DDBJ whole genome shotgun (WGS) entry which is preliminary data.</text>
</comment>
<organism evidence="6 7">
    <name type="scientific">Kineosphaera limosa NBRC 100340</name>
    <dbReference type="NCBI Taxonomy" id="1184609"/>
    <lineage>
        <taxon>Bacteria</taxon>
        <taxon>Bacillati</taxon>
        <taxon>Actinomycetota</taxon>
        <taxon>Actinomycetes</taxon>
        <taxon>Micrococcales</taxon>
        <taxon>Dermatophilaceae</taxon>
        <taxon>Kineosphaera</taxon>
    </lineage>
</organism>
<dbReference type="PROSITE" id="PS50893">
    <property type="entry name" value="ABC_TRANSPORTER_2"/>
    <property type="match status" value="1"/>
</dbReference>
<accession>K6XF46</accession>
<dbReference type="RefSeq" id="WP_006593976.1">
    <property type="nucleotide sequence ID" value="NZ_BAHD01000069.1"/>
</dbReference>
<dbReference type="InterPro" id="IPR027417">
    <property type="entry name" value="P-loop_NTPase"/>
</dbReference>
<dbReference type="Pfam" id="PF00005">
    <property type="entry name" value="ABC_tran"/>
    <property type="match status" value="1"/>
</dbReference>
<evidence type="ECO:0000256" key="4">
    <source>
        <dbReference type="ARBA" id="ARBA00022840"/>
    </source>
</evidence>
<keyword evidence="7" id="KW-1185">Reference proteome</keyword>
<keyword evidence="4 6" id="KW-0067">ATP-binding</keyword>
<dbReference type="EMBL" id="BAHD01000069">
    <property type="protein sequence ID" value="GAB97444.1"/>
    <property type="molecule type" value="Genomic_DNA"/>
</dbReference>
<dbReference type="GO" id="GO:0016887">
    <property type="term" value="F:ATP hydrolysis activity"/>
    <property type="evidence" value="ECO:0007669"/>
    <property type="project" value="InterPro"/>
</dbReference>
<sequence length="222" mass="23586">MSLALHGVTFRYDRHGPDVLQDVNLQVAPGRVVGLMAPSGGGKSTLLRIAALLLTPSAGEVSVCGQPVTATGYRVPAVLRRRTSLVAQSPRAATNPRFTLRHIVAEPLCSAAGQLRVDPRRHEERIAELADRVRLSADLLDRHPHQVSDGQLQRAALARALALRPALLLCDEPTAMLDAPTTAVIMRALSDEAGSGAAVLIAAHDRPLLTAVADEVLELGNH</sequence>
<evidence type="ECO:0000313" key="7">
    <source>
        <dbReference type="Proteomes" id="UP000008366"/>
    </source>
</evidence>
<keyword evidence="3" id="KW-0547">Nucleotide-binding</keyword>
<dbReference type="eggNOG" id="COG4608">
    <property type="taxonomic scope" value="Bacteria"/>
</dbReference>
<dbReference type="GO" id="GO:0005524">
    <property type="term" value="F:ATP binding"/>
    <property type="evidence" value="ECO:0007669"/>
    <property type="project" value="UniProtKB-KW"/>
</dbReference>
<evidence type="ECO:0000313" key="6">
    <source>
        <dbReference type="EMBL" id="GAB97444.1"/>
    </source>
</evidence>
<dbReference type="GO" id="GO:0055085">
    <property type="term" value="P:transmembrane transport"/>
    <property type="evidence" value="ECO:0007669"/>
    <property type="project" value="UniProtKB-ARBA"/>
</dbReference>
<dbReference type="STRING" id="1184609.KILIM_069_00120"/>
<dbReference type="Proteomes" id="UP000008366">
    <property type="component" value="Unassembled WGS sequence"/>
</dbReference>
<name>K6XF46_9MICO</name>
<dbReference type="InterPro" id="IPR003439">
    <property type="entry name" value="ABC_transporter-like_ATP-bd"/>
</dbReference>
<dbReference type="SUPFAM" id="SSF52540">
    <property type="entry name" value="P-loop containing nucleoside triphosphate hydrolases"/>
    <property type="match status" value="1"/>
</dbReference>
<keyword evidence="2" id="KW-0813">Transport</keyword>